<evidence type="ECO:0000313" key="1">
    <source>
        <dbReference type="EMBL" id="KMP05676.1"/>
    </source>
</evidence>
<protein>
    <submittedName>
        <fullName evidence="1">Uncharacterized protein</fullName>
    </submittedName>
</protein>
<reference evidence="2" key="1">
    <citation type="journal article" date="2010" name="Genome Res.">
        <title>Population genomic sequencing of Coccidioides fungi reveals recent hybridization and transposon control.</title>
        <authorList>
            <person name="Neafsey D.E."/>
            <person name="Barker B.M."/>
            <person name="Sharpton T.J."/>
            <person name="Stajich J.E."/>
            <person name="Park D.J."/>
            <person name="Whiston E."/>
            <person name="Hung C.-Y."/>
            <person name="McMahan C."/>
            <person name="White J."/>
            <person name="Sykes S."/>
            <person name="Heiman D."/>
            <person name="Young S."/>
            <person name="Zeng Q."/>
            <person name="Abouelleil A."/>
            <person name="Aftuck L."/>
            <person name="Bessette D."/>
            <person name="Brown A."/>
            <person name="FitzGerald M."/>
            <person name="Lui A."/>
            <person name="Macdonald J.P."/>
            <person name="Priest M."/>
            <person name="Orbach M.J."/>
            <person name="Galgiani J.N."/>
            <person name="Kirkland T.N."/>
            <person name="Cole G.T."/>
            <person name="Birren B.W."/>
            <person name="Henn M.R."/>
            <person name="Taylor J.W."/>
            <person name="Rounsley S.D."/>
        </authorList>
    </citation>
    <scope>NUCLEOTIDE SEQUENCE [LARGE SCALE GENOMIC DNA]</scope>
    <source>
        <strain evidence="2">RMSCC 2394</strain>
    </source>
</reference>
<sequence>MIKAGDRLLGHVGGFQPEGKWLHSGVEYVRPISQGIGDLKTGHTVKAAFNGSDLTRCNHTLSPSIPGQTCNGGRSTLLVAQSDPTASVTWAHEGKVDASDGVVPCFS</sequence>
<proteinExistence type="predicted"/>
<accession>A0A0J6YAG1</accession>
<dbReference type="Proteomes" id="UP000054565">
    <property type="component" value="Unassembled WGS sequence"/>
</dbReference>
<dbReference type="EMBL" id="DS028095">
    <property type="protein sequence ID" value="KMP05676.1"/>
    <property type="molecule type" value="Genomic_DNA"/>
</dbReference>
<name>A0A0J6YAG1_COCIT</name>
<dbReference type="AlphaFoldDB" id="A0A0J6YAG1"/>
<gene>
    <name evidence="1" type="ORF">CIRG_05357</name>
</gene>
<organism evidence="1 2">
    <name type="scientific">Coccidioides immitis RMSCC 2394</name>
    <dbReference type="NCBI Taxonomy" id="404692"/>
    <lineage>
        <taxon>Eukaryota</taxon>
        <taxon>Fungi</taxon>
        <taxon>Dikarya</taxon>
        <taxon>Ascomycota</taxon>
        <taxon>Pezizomycotina</taxon>
        <taxon>Eurotiomycetes</taxon>
        <taxon>Eurotiomycetidae</taxon>
        <taxon>Onygenales</taxon>
        <taxon>Onygenaceae</taxon>
        <taxon>Coccidioides</taxon>
    </lineage>
</organism>
<evidence type="ECO:0000313" key="2">
    <source>
        <dbReference type="Proteomes" id="UP000054565"/>
    </source>
</evidence>